<dbReference type="CDD" id="cd17332">
    <property type="entry name" value="MFS_MelB_like"/>
    <property type="match status" value="1"/>
</dbReference>
<proteinExistence type="inferred from homology"/>
<feature type="transmembrane region" description="Helical" evidence="2">
    <location>
        <begin position="243"/>
        <end position="268"/>
    </location>
</feature>
<feature type="transmembrane region" description="Helical" evidence="2">
    <location>
        <begin position="339"/>
        <end position="365"/>
    </location>
</feature>
<feature type="transmembrane region" description="Helical" evidence="2">
    <location>
        <begin position="93"/>
        <end position="113"/>
    </location>
</feature>
<name>A0ABZ1C8G7_9BACT</name>
<dbReference type="SUPFAM" id="SSF103473">
    <property type="entry name" value="MFS general substrate transporter"/>
    <property type="match status" value="1"/>
</dbReference>
<feature type="transmembrane region" description="Helical" evidence="2">
    <location>
        <begin position="51"/>
        <end position="72"/>
    </location>
</feature>
<feature type="transmembrane region" description="Helical" evidence="2">
    <location>
        <begin position="418"/>
        <end position="440"/>
    </location>
</feature>
<reference evidence="3 4" key="1">
    <citation type="submission" date="2021-08" db="EMBL/GenBank/DDBJ databases">
        <authorList>
            <person name="Zhang D."/>
            <person name="Zhang A."/>
            <person name="Wang L."/>
        </authorList>
    </citation>
    <scope>NUCLEOTIDE SEQUENCE [LARGE SCALE GENOMIC DNA]</scope>
    <source>
        <strain evidence="3 4">WL0086</strain>
    </source>
</reference>
<reference evidence="3 4" key="2">
    <citation type="submission" date="2023-12" db="EMBL/GenBank/DDBJ databases">
        <title>Description of an unclassified Opitutus bacterium of Verrucomicrobiota.</title>
        <authorList>
            <person name="Zhang D.-F."/>
        </authorList>
    </citation>
    <scope>NUCLEOTIDE SEQUENCE [LARGE SCALE GENOMIC DNA]</scope>
    <source>
        <strain evidence="3 4">WL0086</strain>
    </source>
</reference>
<dbReference type="InterPro" id="IPR001927">
    <property type="entry name" value="Na/Gal_symport"/>
</dbReference>
<feature type="transmembrane region" description="Helical" evidence="2">
    <location>
        <begin position="24"/>
        <end position="45"/>
    </location>
</feature>
<evidence type="ECO:0000313" key="3">
    <source>
        <dbReference type="EMBL" id="WRQ87987.1"/>
    </source>
</evidence>
<organism evidence="3 4">
    <name type="scientific">Actomonas aquatica</name>
    <dbReference type="NCBI Taxonomy" id="2866162"/>
    <lineage>
        <taxon>Bacteria</taxon>
        <taxon>Pseudomonadati</taxon>
        <taxon>Verrucomicrobiota</taxon>
        <taxon>Opitutia</taxon>
        <taxon>Opitutales</taxon>
        <taxon>Opitutaceae</taxon>
        <taxon>Actomonas</taxon>
    </lineage>
</organism>
<feature type="transmembrane region" description="Helical" evidence="2">
    <location>
        <begin position="280"/>
        <end position="297"/>
    </location>
</feature>
<keyword evidence="2" id="KW-0812">Transmembrane</keyword>
<keyword evidence="2" id="KW-0472">Membrane</keyword>
<dbReference type="InterPro" id="IPR036259">
    <property type="entry name" value="MFS_trans_sf"/>
</dbReference>
<feature type="transmembrane region" description="Helical" evidence="2">
    <location>
        <begin position="386"/>
        <end position="406"/>
    </location>
</feature>
<feature type="transmembrane region" description="Helical" evidence="2">
    <location>
        <begin position="125"/>
        <end position="149"/>
    </location>
</feature>
<dbReference type="Pfam" id="PF13347">
    <property type="entry name" value="MFS_2"/>
    <property type="match status" value="1"/>
</dbReference>
<dbReference type="Gene3D" id="1.20.1250.20">
    <property type="entry name" value="MFS general substrate transporter like domains"/>
    <property type="match status" value="2"/>
</dbReference>
<gene>
    <name evidence="3" type="ORF">K1X11_001110</name>
</gene>
<feature type="transmembrane region" description="Helical" evidence="2">
    <location>
        <begin position="161"/>
        <end position="182"/>
    </location>
</feature>
<dbReference type="InterPro" id="IPR039672">
    <property type="entry name" value="MFS_2"/>
</dbReference>
<dbReference type="RefSeq" id="WP_221028978.1">
    <property type="nucleotide sequence ID" value="NZ_CP139781.1"/>
</dbReference>
<dbReference type="PANTHER" id="PTHR11328">
    <property type="entry name" value="MAJOR FACILITATOR SUPERFAMILY DOMAIN-CONTAINING PROTEIN"/>
    <property type="match status" value="1"/>
</dbReference>
<protein>
    <submittedName>
        <fullName evidence="3">MFS transporter</fullName>
    </submittedName>
</protein>
<keyword evidence="4" id="KW-1185">Reference proteome</keyword>
<sequence length="465" mass="50722">MSNPSASVPAAEDAAAKLKMSEKVGYAFGDFASCLYFGIFMNFLTYYYTDVMVIGALAASAMIASVRTWDWINDAIMGVIADRTKSKMGRFRPWLIWMIPPYMIIGVLTFTAFDLSDSGRLVYAYITYTAITMVYTAINVPYSALMGVMTAKSEERTVLSSFRFVGAFAGTAVVSGTMLLLVKVLGGGNERLGFTLAVSVYAVIAAISFFITFKTSKERIKPPPAQKSNVWADLKGLAKNGPWVMMIIISVLTIIWIAVRGGVTIHYFKYVSGHTEWGGYFHLTSNIVQLVGVLFTKQIAEFLGGKRRAFIIINFASAIFIALFYFVPADNLPLLIGHQIISCAVSAPLMPLFWSMIADTADWGAWKLGQRSTGLLFSAGTLSQKIGWSLGPALSLVLLNSFGFIANQDQSPETIEGLRLIMSWIPAGFAVLAGVAVFFYKITPEVEKEMEAAIAANRSDEAAAS</sequence>
<keyword evidence="2" id="KW-1133">Transmembrane helix</keyword>
<evidence type="ECO:0000313" key="4">
    <source>
        <dbReference type="Proteomes" id="UP000738431"/>
    </source>
</evidence>
<evidence type="ECO:0000256" key="1">
    <source>
        <dbReference type="ARBA" id="ARBA00009617"/>
    </source>
</evidence>
<feature type="transmembrane region" description="Helical" evidence="2">
    <location>
        <begin position="194"/>
        <end position="213"/>
    </location>
</feature>
<feature type="transmembrane region" description="Helical" evidence="2">
    <location>
        <begin position="309"/>
        <end position="327"/>
    </location>
</feature>
<dbReference type="NCBIfam" id="TIGR00792">
    <property type="entry name" value="gph"/>
    <property type="match status" value="1"/>
</dbReference>
<evidence type="ECO:0000256" key="2">
    <source>
        <dbReference type="SAM" id="Phobius"/>
    </source>
</evidence>
<dbReference type="PANTHER" id="PTHR11328:SF24">
    <property type="entry name" value="MAJOR FACILITATOR SUPERFAMILY (MFS) PROFILE DOMAIN-CONTAINING PROTEIN"/>
    <property type="match status" value="1"/>
</dbReference>
<dbReference type="Proteomes" id="UP000738431">
    <property type="component" value="Chromosome"/>
</dbReference>
<accession>A0ABZ1C8G7</accession>
<dbReference type="EMBL" id="CP139781">
    <property type="protein sequence ID" value="WRQ87987.1"/>
    <property type="molecule type" value="Genomic_DNA"/>
</dbReference>
<comment type="similarity">
    <text evidence="1">Belongs to the sodium:galactoside symporter (TC 2.A.2) family.</text>
</comment>